<keyword evidence="2" id="KW-1185">Reference proteome</keyword>
<name>A0AA38LNG2_TAXCH</name>
<sequence length="75" mass="8604">SEARDSTLSDARHLRSIDARHLHFLTRDNKISQSTRDCSLSDAQCLHNQVTKSLFMSDTQKIRLQCETGSEDIRQ</sequence>
<protein>
    <submittedName>
        <fullName evidence="1">Uncharacterized protein</fullName>
    </submittedName>
</protein>
<feature type="non-terminal residue" evidence="1">
    <location>
        <position position="1"/>
    </location>
</feature>
<evidence type="ECO:0000313" key="2">
    <source>
        <dbReference type="Proteomes" id="UP000824469"/>
    </source>
</evidence>
<feature type="non-terminal residue" evidence="1">
    <location>
        <position position="75"/>
    </location>
</feature>
<proteinExistence type="predicted"/>
<dbReference type="Proteomes" id="UP000824469">
    <property type="component" value="Unassembled WGS sequence"/>
</dbReference>
<dbReference type="AlphaFoldDB" id="A0AA38LNG2"/>
<gene>
    <name evidence="1" type="ORF">KI387_002249</name>
</gene>
<evidence type="ECO:0000313" key="1">
    <source>
        <dbReference type="EMBL" id="KAH9330141.1"/>
    </source>
</evidence>
<dbReference type="EMBL" id="JAHRHJ020000001">
    <property type="protein sequence ID" value="KAH9330141.1"/>
    <property type="molecule type" value="Genomic_DNA"/>
</dbReference>
<comment type="caution">
    <text evidence="1">The sequence shown here is derived from an EMBL/GenBank/DDBJ whole genome shotgun (WGS) entry which is preliminary data.</text>
</comment>
<reference evidence="1 2" key="1">
    <citation type="journal article" date="2021" name="Nat. Plants">
        <title>The Taxus genome provides insights into paclitaxel biosynthesis.</title>
        <authorList>
            <person name="Xiong X."/>
            <person name="Gou J."/>
            <person name="Liao Q."/>
            <person name="Li Y."/>
            <person name="Zhou Q."/>
            <person name="Bi G."/>
            <person name="Li C."/>
            <person name="Du R."/>
            <person name="Wang X."/>
            <person name="Sun T."/>
            <person name="Guo L."/>
            <person name="Liang H."/>
            <person name="Lu P."/>
            <person name="Wu Y."/>
            <person name="Zhang Z."/>
            <person name="Ro D.K."/>
            <person name="Shang Y."/>
            <person name="Huang S."/>
            <person name="Yan J."/>
        </authorList>
    </citation>
    <scope>NUCLEOTIDE SEQUENCE [LARGE SCALE GENOMIC DNA]</scope>
    <source>
        <strain evidence="1">Ta-2019</strain>
    </source>
</reference>
<organism evidence="1 2">
    <name type="scientific">Taxus chinensis</name>
    <name type="common">Chinese yew</name>
    <name type="synonym">Taxus wallichiana var. chinensis</name>
    <dbReference type="NCBI Taxonomy" id="29808"/>
    <lineage>
        <taxon>Eukaryota</taxon>
        <taxon>Viridiplantae</taxon>
        <taxon>Streptophyta</taxon>
        <taxon>Embryophyta</taxon>
        <taxon>Tracheophyta</taxon>
        <taxon>Spermatophyta</taxon>
        <taxon>Pinopsida</taxon>
        <taxon>Pinidae</taxon>
        <taxon>Conifers II</taxon>
        <taxon>Cupressales</taxon>
        <taxon>Taxaceae</taxon>
        <taxon>Taxus</taxon>
    </lineage>
</organism>
<accession>A0AA38LNG2</accession>